<dbReference type="Gene3D" id="3.90.420.10">
    <property type="entry name" value="Oxidoreductase, molybdopterin-binding domain"/>
    <property type="match status" value="1"/>
</dbReference>
<dbReference type="AlphaFoldDB" id="A0AAV3SMC9"/>
<reference evidence="3" key="1">
    <citation type="journal article" date="2014" name="Int. J. Syst. Evol. Microbiol.">
        <title>Complete genome sequence of Corynebacterium casei LMG S-19264T (=DSM 44701T), isolated from a smear-ripened cheese.</title>
        <authorList>
            <consortium name="US DOE Joint Genome Institute (JGI-PGF)"/>
            <person name="Walter F."/>
            <person name="Albersmeier A."/>
            <person name="Kalinowski J."/>
            <person name="Ruckert C."/>
        </authorList>
    </citation>
    <scope>NUCLEOTIDE SEQUENCE</scope>
    <source>
        <strain evidence="3">JCM 12289</strain>
    </source>
</reference>
<dbReference type="KEGG" id="hdo:MUK72_01650"/>
<dbReference type="RefSeq" id="WP_244703175.1">
    <property type="nucleotide sequence ID" value="NZ_BAAADN010000089.1"/>
</dbReference>
<feature type="transmembrane region" description="Helical" evidence="1">
    <location>
        <begin position="12"/>
        <end position="33"/>
    </location>
</feature>
<dbReference type="Proteomes" id="UP001500962">
    <property type="component" value="Unassembled WGS sequence"/>
</dbReference>
<feature type="transmembrane region" description="Helical" evidence="1">
    <location>
        <begin position="146"/>
        <end position="163"/>
    </location>
</feature>
<dbReference type="PRINTS" id="PR00407">
    <property type="entry name" value="EUMOPTERIN"/>
</dbReference>
<feature type="transmembrane region" description="Helical" evidence="1">
    <location>
        <begin position="78"/>
        <end position="99"/>
    </location>
</feature>
<evidence type="ECO:0000259" key="2">
    <source>
        <dbReference type="Pfam" id="PF00174"/>
    </source>
</evidence>
<dbReference type="GO" id="GO:0016491">
    <property type="term" value="F:oxidoreductase activity"/>
    <property type="evidence" value="ECO:0007669"/>
    <property type="project" value="InterPro"/>
</dbReference>
<organism evidence="3 6">
    <name type="scientific">Halococcus dombrowskii</name>
    <dbReference type="NCBI Taxonomy" id="179637"/>
    <lineage>
        <taxon>Archaea</taxon>
        <taxon>Methanobacteriati</taxon>
        <taxon>Methanobacteriota</taxon>
        <taxon>Stenosarchaea group</taxon>
        <taxon>Halobacteria</taxon>
        <taxon>Halobacteriales</taxon>
        <taxon>Halococcaceae</taxon>
        <taxon>Halococcus</taxon>
    </lineage>
</organism>
<gene>
    <name evidence="3" type="ORF">GCM10008985_36720</name>
    <name evidence="4" type="ORF">MUK72_01650</name>
</gene>
<feature type="transmembrane region" description="Helical" evidence="1">
    <location>
        <begin position="39"/>
        <end position="58"/>
    </location>
</feature>
<reference evidence="3" key="3">
    <citation type="submission" date="2023-12" db="EMBL/GenBank/DDBJ databases">
        <authorList>
            <person name="Sun Q."/>
            <person name="Inoue M."/>
        </authorList>
    </citation>
    <scope>NUCLEOTIDE SEQUENCE</scope>
    <source>
        <strain evidence="3">JCM 12289</strain>
    </source>
</reference>
<evidence type="ECO:0000313" key="4">
    <source>
        <dbReference type="EMBL" id="UOO95426.1"/>
    </source>
</evidence>
<feature type="transmembrane region" description="Helical" evidence="1">
    <location>
        <begin position="105"/>
        <end position="126"/>
    </location>
</feature>
<dbReference type="EMBL" id="BAAADN010000089">
    <property type="protein sequence ID" value="GAA0477025.1"/>
    <property type="molecule type" value="Genomic_DNA"/>
</dbReference>
<dbReference type="CDD" id="cd00321">
    <property type="entry name" value="SO_family_Moco"/>
    <property type="match status" value="1"/>
</dbReference>
<dbReference type="PANTHER" id="PTHR43032:SF2">
    <property type="entry name" value="BLL0505 PROTEIN"/>
    <property type="match status" value="1"/>
</dbReference>
<dbReference type="EMBL" id="CP095005">
    <property type="protein sequence ID" value="UOO95426.1"/>
    <property type="molecule type" value="Genomic_DNA"/>
</dbReference>
<evidence type="ECO:0000256" key="1">
    <source>
        <dbReference type="SAM" id="Phobius"/>
    </source>
</evidence>
<dbReference type="GeneID" id="71760512"/>
<keyword evidence="1" id="KW-0812">Transmembrane</keyword>
<keyword evidence="1" id="KW-0472">Membrane</keyword>
<evidence type="ECO:0000313" key="5">
    <source>
        <dbReference type="Proteomes" id="UP000830542"/>
    </source>
</evidence>
<dbReference type="InterPro" id="IPR008335">
    <property type="entry name" value="Mopterin_OxRdtase_euk"/>
</dbReference>
<keyword evidence="1" id="KW-1133">Transmembrane helix</keyword>
<accession>A0AAV3SMC9</accession>
<reference evidence="4" key="2">
    <citation type="submission" date="2022-04" db="EMBL/GenBank/DDBJ databases">
        <title>Sequencing and genomic assembly of Halococcus dombrowskii.</title>
        <authorList>
            <person name="Lim S.W."/>
            <person name="MacLea K.S."/>
        </authorList>
    </citation>
    <scope>NUCLEOTIDE SEQUENCE</scope>
    <source>
        <strain evidence="4">H4</strain>
    </source>
</reference>
<sequence>MASRLELPPRLVDLSILVTVGFAVATGLLSLVSGRPGDAIVFVLHGMGGLALVLLLFWKLRRVRPRLTNRAAWNRGTVVSILLTALALVALATGFVWTSGATPMVGPWLLLFVHMALGVLVVPVLLVHLRGRIHLPSTDDFEGRRTALSSLAVVGFGALAWRFQRGANRLLGLATDQRFTGSTEEGTDAANAFPVTSWVADDPDPIDPADWELRVGGAVTRERTLSIDDLDPESTERTTLDCTSGWYSTHDWRGLRVGDLLDTIEPDPAARWVSFRSVTGYRWSLPIEEARDALLATHTDGERLSHGHGFPLRLVAPGRRGFQWVKWIDGIEVSRQRDMSEWLAIFVSGFDETSTSDR</sequence>
<feature type="domain" description="Oxidoreductase molybdopterin-binding" evidence="2">
    <location>
        <begin position="205"/>
        <end position="342"/>
    </location>
</feature>
<protein>
    <submittedName>
        <fullName evidence="4">Molybdopterin-dependent oxidoreductase</fullName>
    </submittedName>
</protein>
<evidence type="ECO:0000313" key="6">
    <source>
        <dbReference type="Proteomes" id="UP001500962"/>
    </source>
</evidence>
<dbReference type="Proteomes" id="UP000830542">
    <property type="component" value="Chromosome"/>
</dbReference>
<dbReference type="InterPro" id="IPR000572">
    <property type="entry name" value="OxRdtase_Mopterin-bd_dom"/>
</dbReference>
<dbReference type="Pfam" id="PF00174">
    <property type="entry name" value="Oxidored_molyb"/>
    <property type="match status" value="1"/>
</dbReference>
<proteinExistence type="predicted"/>
<keyword evidence="5" id="KW-1185">Reference proteome</keyword>
<dbReference type="SUPFAM" id="SSF56524">
    <property type="entry name" value="Oxidoreductase molybdopterin-binding domain"/>
    <property type="match status" value="1"/>
</dbReference>
<dbReference type="InterPro" id="IPR036374">
    <property type="entry name" value="OxRdtase_Mopterin-bd_sf"/>
</dbReference>
<dbReference type="PANTHER" id="PTHR43032">
    <property type="entry name" value="PROTEIN-METHIONINE-SULFOXIDE REDUCTASE"/>
    <property type="match status" value="1"/>
</dbReference>
<evidence type="ECO:0000313" key="3">
    <source>
        <dbReference type="EMBL" id="GAA0477025.1"/>
    </source>
</evidence>
<name>A0AAV3SMC9_HALDO</name>